<evidence type="ECO:0000256" key="1">
    <source>
        <dbReference type="SAM" id="MobiDB-lite"/>
    </source>
</evidence>
<organism evidence="2 3">
    <name type="scientific">Platanthera guangdongensis</name>
    <dbReference type="NCBI Taxonomy" id="2320717"/>
    <lineage>
        <taxon>Eukaryota</taxon>
        <taxon>Viridiplantae</taxon>
        <taxon>Streptophyta</taxon>
        <taxon>Embryophyta</taxon>
        <taxon>Tracheophyta</taxon>
        <taxon>Spermatophyta</taxon>
        <taxon>Magnoliopsida</taxon>
        <taxon>Liliopsida</taxon>
        <taxon>Asparagales</taxon>
        <taxon>Orchidaceae</taxon>
        <taxon>Orchidoideae</taxon>
        <taxon>Orchideae</taxon>
        <taxon>Orchidinae</taxon>
        <taxon>Platanthera</taxon>
    </lineage>
</organism>
<gene>
    <name evidence="2" type="ORF">KSP40_PGU013350</name>
</gene>
<name>A0ABR2LMI6_9ASPA</name>
<proteinExistence type="predicted"/>
<feature type="compositionally biased region" description="Basic residues" evidence="1">
    <location>
        <begin position="49"/>
        <end position="60"/>
    </location>
</feature>
<keyword evidence="3" id="KW-1185">Reference proteome</keyword>
<feature type="region of interest" description="Disordered" evidence="1">
    <location>
        <begin position="25"/>
        <end position="60"/>
    </location>
</feature>
<evidence type="ECO:0000313" key="2">
    <source>
        <dbReference type="EMBL" id="KAK8945554.1"/>
    </source>
</evidence>
<evidence type="ECO:0000313" key="3">
    <source>
        <dbReference type="Proteomes" id="UP001412067"/>
    </source>
</evidence>
<feature type="compositionally biased region" description="Basic and acidic residues" evidence="1">
    <location>
        <begin position="25"/>
        <end position="38"/>
    </location>
</feature>
<protein>
    <submittedName>
        <fullName evidence="2">Uncharacterized protein</fullName>
    </submittedName>
</protein>
<dbReference type="EMBL" id="JBBWWR010000017">
    <property type="protein sequence ID" value="KAK8945554.1"/>
    <property type="molecule type" value="Genomic_DNA"/>
</dbReference>
<comment type="caution">
    <text evidence="2">The sequence shown here is derived from an EMBL/GenBank/DDBJ whole genome shotgun (WGS) entry which is preliminary data.</text>
</comment>
<sequence>MMFSQVVANGDLAWPPNSRIFEHESVDEHDGSPEHDTQEINDNEDTTTKQKRVIKGKRISTKKARSSAMNELVETSRIIGRFMQEPPRIHISSSLYTIPEAISELETMTEVMDESNLEFYHYCIIFLRQKHNREKFMSMQKDQRLTWLQACYAKYSE</sequence>
<reference evidence="2 3" key="1">
    <citation type="journal article" date="2022" name="Nat. Plants">
        <title>Genomes of leafy and leafless Platanthera orchids illuminate the evolution of mycoheterotrophy.</title>
        <authorList>
            <person name="Li M.H."/>
            <person name="Liu K.W."/>
            <person name="Li Z."/>
            <person name="Lu H.C."/>
            <person name="Ye Q.L."/>
            <person name="Zhang D."/>
            <person name="Wang J.Y."/>
            <person name="Li Y.F."/>
            <person name="Zhong Z.M."/>
            <person name="Liu X."/>
            <person name="Yu X."/>
            <person name="Liu D.K."/>
            <person name="Tu X.D."/>
            <person name="Liu B."/>
            <person name="Hao Y."/>
            <person name="Liao X.Y."/>
            <person name="Jiang Y.T."/>
            <person name="Sun W.H."/>
            <person name="Chen J."/>
            <person name="Chen Y.Q."/>
            <person name="Ai Y."/>
            <person name="Zhai J.W."/>
            <person name="Wu S.S."/>
            <person name="Zhou Z."/>
            <person name="Hsiao Y.Y."/>
            <person name="Wu W.L."/>
            <person name="Chen Y.Y."/>
            <person name="Lin Y.F."/>
            <person name="Hsu J.L."/>
            <person name="Li C.Y."/>
            <person name="Wang Z.W."/>
            <person name="Zhao X."/>
            <person name="Zhong W.Y."/>
            <person name="Ma X.K."/>
            <person name="Ma L."/>
            <person name="Huang J."/>
            <person name="Chen G.Z."/>
            <person name="Huang M.Z."/>
            <person name="Huang L."/>
            <person name="Peng D.H."/>
            <person name="Luo Y.B."/>
            <person name="Zou S.Q."/>
            <person name="Chen S.P."/>
            <person name="Lan S."/>
            <person name="Tsai W.C."/>
            <person name="Van de Peer Y."/>
            <person name="Liu Z.J."/>
        </authorList>
    </citation>
    <scope>NUCLEOTIDE SEQUENCE [LARGE SCALE GENOMIC DNA]</scope>
    <source>
        <strain evidence="2">Lor288</strain>
    </source>
</reference>
<dbReference type="Proteomes" id="UP001412067">
    <property type="component" value="Unassembled WGS sequence"/>
</dbReference>
<accession>A0ABR2LMI6</accession>